<sequence>MWGAALTALRGYKGHLESGQLPLTLRRSSRHRPSAEVLISKGPLPQQPQHPRSTRGVKLGAHHGELLRDNGQRDPLCLQLCFLLLGQRLGYSGSGCPCTWSEHRVRAATDY</sequence>
<reference evidence="2" key="1">
    <citation type="journal article" date="2022" name="bioRxiv">
        <title>Sequencing and chromosome-scale assembly of the giantPleurodeles waltlgenome.</title>
        <authorList>
            <person name="Brown T."/>
            <person name="Elewa A."/>
            <person name="Iarovenko S."/>
            <person name="Subramanian E."/>
            <person name="Araus A.J."/>
            <person name="Petzold A."/>
            <person name="Susuki M."/>
            <person name="Suzuki K.-i.T."/>
            <person name="Hayashi T."/>
            <person name="Toyoda A."/>
            <person name="Oliveira C."/>
            <person name="Osipova E."/>
            <person name="Leigh N.D."/>
            <person name="Simon A."/>
            <person name="Yun M.H."/>
        </authorList>
    </citation>
    <scope>NUCLEOTIDE SEQUENCE</scope>
    <source>
        <strain evidence="2">20211129_DDA</strain>
        <tissue evidence="2">Liver</tissue>
    </source>
</reference>
<organism evidence="2 3">
    <name type="scientific">Pleurodeles waltl</name>
    <name type="common">Iberian ribbed newt</name>
    <dbReference type="NCBI Taxonomy" id="8319"/>
    <lineage>
        <taxon>Eukaryota</taxon>
        <taxon>Metazoa</taxon>
        <taxon>Chordata</taxon>
        <taxon>Craniata</taxon>
        <taxon>Vertebrata</taxon>
        <taxon>Euteleostomi</taxon>
        <taxon>Amphibia</taxon>
        <taxon>Batrachia</taxon>
        <taxon>Caudata</taxon>
        <taxon>Salamandroidea</taxon>
        <taxon>Salamandridae</taxon>
        <taxon>Pleurodelinae</taxon>
        <taxon>Pleurodeles</taxon>
    </lineage>
</organism>
<gene>
    <name evidence="2" type="ORF">NDU88_000087</name>
</gene>
<accession>A0AAV7WHY2</accession>
<dbReference type="AlphaFoldDB" id="A0AAV7WHY2"/>
<evidence type="ECO:0000313" key="2">
    <source>
        <dbReference type="EMBL" id="KAJ1212425.1"/>
    </source>
</evidence>
<name>A0AAV7WHY2_PLEWA</name>
<evidence type="ECO:0000313" key="3">
    <source>
        <dbReference type="Proteomes" id="UP001066276"/>
    </source>
</evidence>
<comment type="caution">
    <text evidence="2">The sequence shown here is derived from an EMBL/GenBank/DDBJ whole genome shotgun (WGS) entry which is preliminary data.</text>
</comment>
<dbReference type="EMBL" id="JANPWB010000001">
    <property type="protein sequence ID" value="KAJ1212425.1"/>
    <property type="molecule type" value="Genomic_DNA"/>
</dbReference>
<protein>
    <submittedName>
        <fullName evidence="2">Uncharacterized protein</fullName>
    </submittedName>
</protein>
<feature type="region of interest" description="Disordered" evidence="1">
    <location>
        <begin position="24"/>
        <end position="56"/>
    </location>
</feature>
<proteinExistence type="predicted"/>
<dbReference type="Proteomes" id="UP001066276">
    <property type="component" value="Chromosome 1_1"/>
</dbReference>
<evidence type="ECO:0000256" key="1">
    <source>
        <dbReference type="SAM" id="MobiDB-lite"/>
    </source>
</evidence>
<keyword evidence="3" id="KW-1185">Reference proteome</keyword>